<keyword evidence="11" id="KW-1185">Reference proteome</keyword>
<dbReference type="InterPro" id="IPR011704">
    <property type="entry name" value="ATPase_dyneun-rel_AAA"/>
</dbReference>
<comment type="function">
    <text evidence="6">Exhibits ATPase activity in vitro.</text>
</comment>
<dbReference type="SUPFAM" id="SSF53300">
    <property type="entry name" value="vWA-like"/>
    <property type="match status" value="1"/>
</dbReference>
<dbReference type="PANTHER" id="PTHR21610">
    <property type="entry name" value="VON WILLEBRAND FACTOR A DOMAIN-CONTAINING PROTEIN 8"/>
    <property type="match status" value="1"/>
</dbReference>
<dbReference type="InterPro" id="IPR003593">
    <property type="entry name" value="AAA+_ATPase"/>
</dbReference>
<evidence type="ECO:0000256" key="8">
    <source>
        <dbReference type="SAM" id="MobiDB-lite"/>
    </source>
</evidence>
<dbReference type="InterPro" id="IPR027417">
    <property type="entry name" value="P-loop_NTPase"/>
</dbReference>
<organism evidence="10 11">
    <name type="scientific">Scylla paramamosain</name>
    <name type="common">Mud crab</name>
    <dbReference type="NCBI Taxonomy" id="85552"/>
    <lineage>
        <taxon>Eukaryota</taxon>
        <taxon>Metazoa</taxon>
        <taxon>Ecdysozoa</taxon>
        <taxon>Arthropoda</taxon>
        <taxon>Crustacea</taxon>
        <taxon>Multicrustacea</taxon>
        <taxon>Malacostraca</taxon>
        <taxon>Eumalacostraca</taxon>
        <taxon>Eucarida</taxon>
        <taxon>Decapoda</taxon>
        <taxon>Pleocyemata</taxon>
        <taxon>Brachyura</taxon>
        <taxon>Eubrachyura</taxon>
        <taxon>Portunoidea</taxon>
        <taxon>Portunidae</taxon>
        <taxon>Portuninae</taxon>
        <taxon>Scylla</taxon>
    </lineage>
</organism>
<gene>
    <name evidence="10" type="ORF">O3P69_020517</name>
</gene>
<feature type="compositionally biased region" description="Basic and acidic residues" evidence="8">
    <location>
        <begin position="1592"/>
        <end position="1610"/>
    </location>
</feature>
<reference evidence="10 11" key="1">
    <citation type="submission" date="2023-03" db="EMBL/GenBank/DDBJ databases">
        <title>High-quality genome of Scylla paramamosain provides insights in environmental adaptation.</title>
        <authorList>
            <person name="Zhang L."/>
        </authorList>
    </citation>
    <scope>NUCLEOTIDE SEQUENCE [LARGE SCALE GENOMIC DNA]</scope>
    <source>
        <strain evidence="10">LZ_2023a</strain>
        <tissue evidence="10">Muscle</tissue>
    </source>
</reference>
<dbReference type="GO" id="GO:0016887">
    <property type="term" value="F:ATP hydrolysis activity"/>
    <property type="evidence" value="ECO:0007669"/>
    <property type="project" value="InterPro"/>
</dbReference>
<comment type="subcellular location">
    <subcellularLocation>
        <location evidence="1">Mitochondrion</location>
    </subcellularLocation>
</comment>
<feature type="region of interest" description="Disordered" evidence="8">
    <location>
        <begin position="1592"/>
        <end position="1623"/>
    </location>
</feature>
<keyword evidence="3" id="KW-0067">ATP-binding</keyword>
<evidence type="ECO:0000259" key="9">
    <source>
        <dbReference type="PROSITE" id="PS50234"/>
    </source>
</evidence>
<name>A0AAW0TLF9_SCYPA</name>
<protein>
    <recommendedName>
        <fullName evidence="7">von Willebrand factor A domain-containing protein 8</fullName>
    </recommendedName>
</protein>
<dbReference type="SMART" id="SM00382">
    <property type="entry name" value="AAA"/>
    <property type="match status" value="2"/>
</dbReference>
<evidence type="ECO:0000256" key="5">
    <source>
        <dbReference type="ARBA" id="ARBA00023128"/>
    </source>
</evidence>
<evidence type="ECO:0000256" key="2">
    <source>
        <dbReference type="ARBA" id="ARBA00022741"/>
    </source>
</evidence>
<dbReference type="GO" id="GO:0005524">
    <property type="term" value="F:ATP binding"/>
    <property type="evidence" value="ECO:0007669"/>
    <property type="project" value="UniProtKB-KW"/>
</dbReference>
<dbReference type="Gene3D" id="3.40.50.300">
    <property type="entry name" value="P-loop containing nucleotide triphosphate hydrolases"/>
    <property type="match status" value="3"/>
</dbReference>
<dbReference type="FunFam" id="3.40.50.300:FF:000663">
    <property type="entry name" value="von Willebrand factor A domain containing 8"/>
    <property type="match status" value="1"/>
</dbReference>
<keyword evidence="5" id="KW-0496">Mitochondrion</keyword>
<dbReference type="InterPro" id="IPR036465">
    <property type="entry name" value="vWFA_dom_sf"/>
</dbReference>
<dbReference type="GO" id="GO:0032991">
    <property type="term" value="C:protein-containing complex"/>
    <property type="evidence" value="ECO:0007669"/>
    <property type="project" value="UniProtKB-ARBA"/>
</dbReference>
<dbReference type="Gene3D" id="3.40.50.410">
    <property type="entry name" value="von Willebrand factor, type A domain"/>
    <property type="match status" value="1"/>
</dbReference>
<dbReference type="InterPro" id="IPR002035">
    <property type="entry name" value="VWF_A"/>
</dbReference>
<evidence type="ECO:0000256" key="1">
    <source>
        <dbReference type="ARBA" id="ARBA00004173"/>
    </source>
</evidence>
<evidence type="ECO:0000313" key="11">
    <source>
        <dbReference type="Proteomes" id="UP001487740"/>
    </source>
</evidence>
<dbReference type="PROSITE" id="PS50234">
    <property type="entry name" value="VWFA"/>
    <property type="match status" value="1"/>
</dbReference>
<evidence type="ECO:0000256" key="6">
    <source>
        <dbReference type="ARBA" id="ARBA00055988"/>
    </source>
</evidence>
<feature type="domain" description="VWFA" evidence="9">
    <location>
        <begin position="1762"/>
        <end position="1944"/>
    </location>
</feature>
<keyword evidence="2" id="KW-0547">Nucleotide-binding</keyword>
<dbReference type="EMBL" id="JARAKH010000028">
    <property type="protein sequence ID" value="KAK8388579.1"/>
    <property type="molecule type" value="Genomic_DNA"/>
</dbReference>
<comment type="caution">
    <text evidence="10">The sequence shown here is derived from an EMBL/GenBank/DDBJ whole genome shotgun (WGS) entry which is preliminary data.</text>
</comment>
<dbReference type="GO" id="GO:0005739">
    <property type="term" value="C:mitochondrion"/>
    <property type="evidence" value="ECO:0007669"/>
    <property type="project" value="UniProtKB-SubCell"/>
</dbReference>
<evidence type="ECO:0000313" key="10">
    <source>
        <dbReference type="EMBL" id="KAK8388579.1"/>
    </source>
</evidence>
<evidence type="ECO:0000256" key="7">
    <source>
        <dbReference type="ARBA" id="ARBA00070377"/>
    </source>
</evidence>
<dbReference type="PANTHER" id="PTHR21610:SF9">
    <property type="entry name" value="VON WILLEBRAND FACTOR A DOMAIN-CONTAINING PROTEIN 8"/>
    <property type="match status" value="1"/>
</dbReference>
<sequence length="1951" mass="216818">MLTPPQFTAKSQQAGAAGRSPEGRCWTCTRRVGYTSRNRSLTRDERAQVHHLSLGSFVGNNAEITGGDKVPGKVFTVASKQSTRNTSSEMQQRIILSRLQVLNRILSTPGIKQSPTFGSHYALRLCSDSSKVTIGDVSRQLREPHQPQLVPIGYLQQGLPQSFLKHLRWLLQKDKLGQDVFLIGPPGPLRRQLALSYLELTKRELEFVTLTRDTTDTDLKQRREIRGGTSFYHDQSAVRAAVEGRVLVLEGVEKAERNVLPVLNNLLENREMQLEDGRLLIASHRYDRLLEEHSQEELDQMHLVRVSQDFRVIALGLPSPPYQGHPLDPPLRSRFQARDVSSLPFKEHFEQLLDRHPGVDRDVTSRCLSLAHTLLTPESKSLGLPDFPVDNLGLAISILDHFPTVDPSRLMMRLYPYPVFLQQDSFKSVEDALSTFSFNSFLRGSTREGVNEVKRVQAKDGSPNTAEVVLKVEGKKATAQLTSGNSWGSHPPSFVFTPYHHEVLADLLQTHSVADMCVIGPRGCGKSAVVAKMAHMLGYQTEPILLYQDMTSRDLVQQRVTSPNGDTTWQFSPLVTAALEGKMAILDGIHRLHHGTLAVLHRLVHDRELQLYDGSRLLRAERYDALKKKSNLSEEEMLAKGLHRIHPAFRIVALAEPPVVGAAQGQWLTPEALTLFLYHNMRRLSAQETNNLIKKLVGDCDPAVEELISLASQLSVSTDPAMRSLAESLSLRQIIRIAKRFRAYPNFDLNTAVYKACLARFLPPLAKQALDITLENRGITKAKPLGSRKLVCEVKDGVLRIGDTHAQVYTPDNATKIPDTLFFDIDQHVAVLENMLQDWLLGDHLLLVGNQGVGKNKLADRFLYLLSRPREYIQLHRDTTVQSLTIQPVVREGRIQYEDSPLVVAVKTGRVLVVDEADKAPTYVTCVLKTLVENGEMLLSDGRRIVPSSHPLAASQAPNIIVSHPDFRMIVLANRPGFPFLGNDFFGALGDLFSCHAIDNPSIESEMALLRSYGPNVPEETMRHLVGAFSELRDLADQALIQYPYSTREVVNIIKHLQAFPDDGVASVVRNVLDFDSWSGDAKETLVRVMHRHGIPIGTSSKNVNLAKKIPLPEPTLAATWQVIAQRHRGKTALMRLPVDTSPLRYKNPAWLNVSHQEVDAVQARSSVFTEQQSYWPLPLYETALVTDVAVSLGGSQDSLDDTIYVTSVAPAALYSLIPKGTKELKQTLLHEFLPRYRSAYQPRLKVASLHNGTVAVHEEVSNTLLIIDGDRGTATGIQLSSMFEVAAETFLKKIGSGKQTYLRMCKDRADHGQLYLWEVGGGSVIFVDLIDEVMQSVNMPLSLSSFHVLDDDQQWLAVDENGGKWLLKREGTEFVLHPVSQTVKDGGQQISISTVAPYNLSDFVLSSALQQQISAPSRLIAPKDALAAVAVGFPELDASENEVYMWERKGTSLNDLVPGCDPASITVTLKDCGQIVRCVDNAPDDAFEYSQTPARNCLFLEVTDLVNRSVSYVPVPRASQASPYWAWAAAARTTPLVLAATSDQGVVSVDSSGVLRLWQTGSEGLQRALVEWRKMIGEDTGHLRLDIERYSGEDVTEPKHGKEDPDNEPHVGGNTWAGGTGGRDTAGLGGKGGPYRLDAGHDVHQVSQAEKDAVPEEVRRAAREMAQKAFKERLRQIKMSEYDASLYERLAKSVESQVRALRGIINTLQAKGKERQWLRHRTAGELDDMKLIEGLAGEKNIYRQRREEEPEVGAPQTHPKRLRLVVDVSGSMYRFNGHDGRLERELEATLMVMEAFEGFETKFKFDIYGHSGEEHAVPFVESDSVPSNNKERLDVLKTMQAHSQFCLSGDHTLEAAMTAVKQMAAEEADERFVILLSDANLDRYGIRPSELAKALTAESTVNTYAIFIGSLGDQAARLTKALPAGHSFVCLDLKKIPQILQQIFTSAMLK</sequence>
<dbReference type="Proteomes" id="UP001487740">
    <property type="component" value="Unassembled WGS sequence"/>
</dbReference>
<keyword evidence="4" id="KW-0809">Transit peptide</keyword>
<evidence type="ECO:0000256" key="4">
    <source>
        <dbReference type="ARBA" id="ARBA00022946"/>
    </source>
</evidence>
<dbReference type="SUPFAM" id="SSF52540">
    <property type="entry name" value="P-loop containing nucleoside triphosphate hydrolases"/>
    <property type="match status" value="3"/>
</dbReference>
<dbReference type="FunFam" id="3.40.50.300:FF:000587">
    <property type="entry name" value="von Willebrand factor A domain containing 8"/>
    <property type="match status" value="1"/>
</dbReference>
<feature type="region of interest" description="Disordered" evidence="8">
    <location>
        <begin position="1"/>
        <end position="22"/>
    </location>
</feature>
<evidence type="ECO:0000256" key="3">
    <source>
        <dbReference type="ARBA" id="ARBA00022840"/>
    </source>
</evidence>
<accession>A0AAW0TLF9</accession>
<dbReference type="SMART" id="SM00327">
    <property type="entry name" value="VWA"/>
    <property type="match status" value="1"/>
</dbReference>
<proteinExistence type="predicted"/>
<dbReference type="Pfam" id="PF07728">
    <property type="entry name" value="AAA_5"/>
    <property type="match status" value="3"/>
</dbReference>
<dbReference type="InterPro" id="IPR039891">
    <property type="entry name" value="VWA8"/>
</dbReference>
<feature type="compositionally biased region" description="Polar residues" evidence="8">
    <location>
        <begin position="1"/>
        <end position="14"/>
    </location>
</feature>